<comment type="caution">
    <text evidence="11">The sequence shown here is derived from an EMBL/GenBank/DDBJ whole genome shotgun (WGS) entry which is preliminary data.</text>
</comment>
<organism evidence="11 12">
    <name type="scientific">Symbiodinium natans</name>
    <dbReference type="NCBI Taxonomy" id="878477"/>
    <lineage>
        <taxon>Eukaryota</taxon>
        <taxon>Sar</taxon>
        <taxon>Alveolata</taxon>
        <taxon>Dinophyceae</taxon>
        <taxon>Suessiales</taxon>
        <taxon>Symbiodiniaceae</taxon>
        <taxon>Symbiodinium</taxon>
    </lineage>
</organism>
<name>A0A812R8A5_9DINO</name>
<evidence type="ECO:0000313" key="11">
    <source>
        <dbReference type="EMBL" id="CAE7427291.1"/>
    </source>
</evidence>
<dbReference type="InterPro" id="IPR002123">
    <property type="entry name" value="Plipid/glycerol_acylTrfase"/>
</dbReference>
<keyword evidence="8" id="KW-0012">Acyltransferase</keyword>
<gene>
    <name evidence="11" type="primary">lpcat1</name>
    <name evidence="11" type="ORF">SNAT2548_LOCUS23234</name>
</gene>
<dbReference type="Proteomes" id="UP000604046">
    <property type="component" value="Unassembled WGS sequence"/>
</dbReference>
<comment type="similarity">
    <text evidence="2">Belongs to the 1-acyl-sn-glycerol-3-phosphate acyltransferase family.</text>
</comment>
<keyword evidence="3" id="KW-0808">Transferase</keyword>
<evidence type="ECO:0000259" key="10">
    <source>
        <dbReference type="Pfam" id="PF01553"/>
    </source>
</evidence>
<keyword evidence="12" id="KW-1185">Reference proteome</keyword>
<dbReference type="Pfam" id="PF01553">
    <property type="entry name" value="Acyltransferase"/>
    <property type="match status" value="1"/>
</dbReference>
<comment type="subcellular location">
    <subcellularLocation>
        <location evidence="1">Membrane</location>
    </subcellularLocation>
</comment>
<evidence type="ECO:0000256" key="5">
    <source>
        <dbReference type="ARBA" id="ARBA00022989"/>
    </source>
</evidence>
<keyword evidence="6" id="KW-0443">Lipid metabolism</keyword>
<evidence type="ECO:0000256" key="2">
    <source>
        <dbReference type="ARBA" id="ARBA00008655"/>
    </source>
</evidence>
<keyword evidence="4" id="KW-0812">Transmembrane</keyword>
<protein>
    <submittedName>
        <fullName evidence="11">Lpcat1 protein</fullName>
    </submittedName>
</protein>
<accession>A0A812R8A5</accession>
<feature type="domain" description="Phospholipid/glycerol acyltransferase" evidence="10">
    <location>
        <begin position="2"/>
        <end position="52"/>
    </location>
</feature>
<dbReference type="PANTHER" id="PTHR23063">
    <property type="entry name" value="PHOSPHOLIPID ACYLTRANSFERASE"/>
    <property type="match status" value="1"/>
</dbReference>
<dbReference type="OrthoDB" id="272512at2759"/>
<dbReference type="PANTHER" id="PTHR23063:SF52">
    <property type="entry name" value="LYSOPHOSPHATIDYLCHOLINE ACYLTRANSFERASE"/>
    <property type="match status" value="1"/>
</dbReference>
<evidence type="ECO:0000313" key="12">
    <source>
        <dbReference type="Proteomes" id="UP000604046"/>
    </source>
</evidence>
<proteinExistence type="inferred from homology"/>
<evidence type="ECO:0000256" key="8">
    <source>
        <dbReference type="ARBA" id="ARBA00023315"/>
    </source>
</evidence>
<dbReference type="EMBL" id="CAJNDS010002314">
    <property type="protein sequence ID" value="CAE7427291.1"/>
    <property type="molecule type" value="Genomic_DNA"/>
</dbReference>
<evidence type="ECO:0000256" key="6">
    <source>
        <dbReference type="ARBA" id="ARBA00023098"/>
    </source>
</evidence>
<keyword evidence="7" id="KW-0472">Membrane</keyword>
<dbReference type="AlphaFoldDB" id="A0A812R8A5"/>
<dbReference type="GO" id="GO:0016020">
    <property type="term" value="C:membrane"/>
    <property type="evidence" value="ECO:0007669"/>
    <property type="project" value="UniProtKB-SubCell"/>
</dbReference>
<evidence type="ECO:0000256" key="1">
    <source>
        <dbReference type="ARBA" id="ARBA00004370"/>
    </source>
</evidence>
<evidence type="ECO:0000256" key="3">
    <source>
        <dbReference type="ARBA" id="ARBA00022679"/>
    </source>
</evidence>
<dbReference type="GO" id="GO:0016746">
    <property type="term" value="F:acyltransferase activity"/>
    <property type="evidence" value="ECO:0007669"/>
    <property type="project" value="UniProtKB-KW"/>
</dbReference>
<evidence type="ECO:0000256" key="7">
    <source>
        <dbReference type="ARBA" id="ARBA00023136"/>
    </source>
</evidence>
<keyword evidence="5" id="KW-1133">Transmembrane helix</keyword>
<reference evidence="11" key="1">
    <citation type="submission" date="2021-02" db="EMBL/GenBank/DDBJ databases">
        <authorList>
            <person name="Dougan E. K."/>
            <person name="Rhodes N."/>
            <person name="Thang M."/>
            <person name="Chan C."/>
        </authorList>
    </citation>
    <scope>NUCLEOTIDE SEQUENCE</scope>
</reference>
<evidence type="ECO:0000256" key="4">
    <source>
        <dbReference type="ARBA" id="ARBA00022692"/>
    </source>
</evidence>
<dbReference type="SUPFAM" id="SSF69593">
    <property type="entry name" value="Glycerol-3-phosphate (1)-acyltransferase"/>
    <property type="match status" value="1"/>
</dbReference>
<sequence length="243" mass="26765">VDRSDPKSRSATIKAIEDHVASWKHGKQPLLLFPEGTTSNGESLLEFKKGAFVPGVAVRPAVLCYTGSWDPASVHYRANDDGKIQAIGDTEWAEQFLGHMMHSVRIRVLPPYVPSEEEKQDPLLFAKNVREVMTQAHGELRAEAQREKTESERRSLQAYAHRGVEAVEDMFRFTGLVRERSGSAPADSGGGGDRHQLGFQRIPTTGSGAGPDFGIPECGVRARFRNPKPETLNPKPETLSPKP</sequence>
<dbReference type="GO" id="GO:0006629">
    <property type="term" value="P:lipid metabolic process"/>
    <property type="evidence" value="ECO:0007669"/>
    <property type="project" value="UniProtKB-KW"/>
</dbReference>
<evidence type="ECO:0000256" key="9">
    <source>
        <dbReference type="SAM" id="MobiDB-lite"/>
    </source>
</evidence>
<feature type="region of interest" description="Disordered" evidence="9">
    <location>
        <begin position="180"/>
        <end position="243"/>
    </location>
</feature>
<feature type="non-terminal residue" evidence="11">
    <location>
        <position position="243"/>
    </location>
</feature>